<dbReference type="PROSITE" id="PS50293">
    <property type="entry name" value="TPR_REGION"/>
    <property type="match status" value="1"/>
</dbReference>
<dbReference type="PROSITE" id="PS00107">
    <property type="entry name" value="PROTEIN_KINASE_ATP"/>
    <property type="match status" value="1"/>
</dbReference>
<dbReference type="SUPFAM" id="SSF56112">
    <property type="entry name" value="Protein kinase-like (PK-like)"/>
    <property type="match status" value="1"/>
</dbReference>
<dbReference type="SMART" id="SM00028">
    <property type="entry name" value="TPR"/>
    <property type="match status" value="6"/>
</dbReference>
<dbReference type="GO" id="GO:0016301">
    <property type="term" value="F:kinase activity"/>
    <property type="evidence" value="ECO:0007669"/>
    <property type="project" value="UniProtKB-KW"/>
</dbReference>
<evidence type="ECO:0000256" key="4">
    <source>
        <dbReference type="ARBA" id="ARBA00022840"/>
    </source>
</evidence>
<dbReference type="PANTHER" id="PTHR43289">
    <property type="entry name" value="MITOGEN-ACTIVATED PROTEIN KINASE KINASE KINASE 20-RELATED"/>
    <property type="match status" value="1"/>
</dbReference>
<dbReference type="PROSITE" id="PS50011">
    <property type="entry name" value="PROTEIN_KINASE_DOM"/>
    <property type="match status" value="1"/>
</dbReference>
<evidence type="ECO:0000313" key="9">
    <source>
        <dbReference type="Proteomes" id="UP001495910"/>
    </source>
</evidence>
<evidence type="ECO:0000256" key="2">
    <source>
        <dbReference type="ARBA" id="ARBA00022741"/>
    </source>
</evidence>
<dbReference type="PROSITE" id="PS50005">
    <property type="entry name" value="TPR"/>
    <property type="match status" value="3"/>
</dbReference>
<dbReference type="InterPro" id="IPR019734">
    <property type="entry name" value="TPR_rpt"/>
</dbReference>
<dbReference type="InterPro" id="IPR008271">
    <property type="entry name" value="Ser/Thr_kinase_AS"/>
</dbReference>
<keyword evidence="2 6" id="KW-0547">Nucleotide-binding</keyword>
<dbReference type="PANTHER" id="PTHR43289:SF6">
    <property type="entry name" value="SERINE_THREONINE-PROTEIN KINASE NEKL-3"/>
    <property type="match status" value="1"/>
</dbReference>
<evidence type="ECO:0000256" key="1">
    <source>
        <dbReference type="ARBA" id="ARBA00022679"/>
    </source>
</evidence>
<dbReference type="Pfam" id="PF13432">
    <property type="entry name" value="TPR_16"/>
    <property type="match status" value="1"/>
</dbReference>
<dbReference type="SMART" id="SM00220">
    <property type="entry name" value="S_TKc"/>
    <property type="match status" value="1"/>
</dbReference>
<evidence type="ECO:0000259" key="7">
    <source>
        <dbReference type="PROSITE" id="PS50011"/>
    </source>
</evidence>
<dbReference type="InterPro" id="IPR011990">
    <property type="entry name" value="TPR-like_helical_dom_sf"/>
</dbReference>
<keyword evidence="1" id="KW-0808">Transferase</keyword>
<name>A0ABU9PQ14_9BURK</name>
<feature type="binding site" evidence="6">
    <location>
        <position position="45"/>
    </location>
    <ligand>
        <name>ATP</name>
        <dbReference type="ChEBI" id="CHEBI:30616"/>
    </ligand>
</feature>
<dbReference type="Gene3D" id="1.10.510.10">
    <property type="entry name" value="Transferase(Phosphotransferase) domain 1"/>
    <property type="match status" value="1"/>
</dbReference>
<feature type="domain" description="Protein kinase" evidence="7">
    <location>
        <begin position="16"/>
        <end position="271"/>
    </location>
</feature>
<gene>
    <name evidence="8" type="ORF">V8G57_01680</name>
</gene>
<evidence type="ECO:0000313" key="8">
    <source>
        <dbReference type="EMBL" id="MEM4986089.1"/>
    </source>
</evidence>
<protein>
    <submittedName>
        <fullName evidence="8">Protein kinase</fullName>
    </submittedName>
</protein>
<sequence>MAEAQSSDNPIAVKHYQIHRRLGEGGFAHVYEAWDSKLCRSVAIKRLKNIDGATNAKDILREARLSSSLKHPAFVKIHALEEDDGDVPSIVMELVPGRSLKQLLVEAPLSELQALLIVQAIAEAMCEAHDSGLTHGDLKLSNLMIEPSGALRILDFGLAVHSDSQVTISLQQTDLQGTIAYMAPERLRGAALSPQCDIYALGVVLYELTTAMRPFPHLSGLALAAAHLQSSSEQWHYPAAMDAELICLIRRMTAYSREQRVQSMRQTHWQITEVAKAMQSDSHAATVPTGLISTVSAPLPSISKTTPLSRQGRRLTLALALTIALAGGAWLVSPYASYLSALVTPRTPFSEALEMKQGLAALQSWDRPGQLDEAETRFTTILHHNSANAAAVAGLSQVYSLRYLNDNLDETWRQKAAAAAQQALKLNDQLALSHVAYGNVLFDEGKIEAAAAAYERALNLDPTNLFGLAGKAHSLRKLHRSDEALLAAQKDLQDYPHERVFADLIGTIFYEQANFKAAEQAFRQSIKIQPDAVFAYANLSAALLSQGRSDEAMQVLQQGLQIRPSAWLYSNLGNALFMREDYVGAVTAFEAAVSAAKGNPSDYLGWADLGDSLLWIPGREAEARASYQHAINLLSPRLVRMPNNKEMLSQMALYLARIGNRSECETLLRQVLKLAPDSASVQFRAGLAYELTGNRSSALEAIARARQLGYPAKFIETTPELVALRRDPRYLKTAASP</sequence>
<dbReference type="Pfam" id="PF00069">
    <property type="entry name" value="Pkinase"/>
    <property type="match status" value="1"/>
</dbReference>
<dbReference type="Pfam" id="PF13414">
    <property type="entry name" value="TPR_11"/>
    <property type="match status" value="1"/>
</dbReference>
<keyword evidence="3 8" id="KW-0418">Kinase</keyword>
<keyword evidence="9" id="KW-1185">Reference proteome</keyword>
<dbReference type="Gene3D" id="1.25.40.10">
    <property type="entry name" value="Tetratricopeptide repeat domain"/>
    <property type="match status" value="1"/>
</dbReference>
<accession>A0ABU9PQ14</accession>
<dbReference type="InterPro" id="IPR000719">
    <property type="entry name" value="Prot_kinase_dom"/>
</dbReference>
<feature type="repeat" description="TPR" evidence="5">
    <location>
        <begin position="533"/>
        <end position="566"/>
    </location>
</feature>
<feature type="repeat" description="TPR" evidence="5">
    <location>
        <begin position="499"/>
        <end position="532"/>
    </location>
</feature>
<comment type="caution">
    <text evidence="8">The sequence shown here is derived from an EMBL/GenBank/DDBJ whole genome shotgun (WGS) entry which is preliminary data.</text>
</comment>
<organism evidence="8 9">
    <name type="scientific">Collimonas rhizosphaerae</name>
    <dbReference type="NCBI Taxonomy" id="3126357"/>
    <lineage>
        <taxon>Bacteria</taxon>
        <taxon>Pseudomonadati</taxon>
        <taxon>Pseudomonadota</taxon>
        <taxon>Betaproteobacteria</taxon>
        <taxon>Burkholderiales</taxon>
        <taxon>Oxalobacteraceae</taxon>
        <taxon>Collimonas</taxon>
    </lineage>
</organism>
<dbReference type="InterPro" id="IPR011009">
    <property type="entry name" value="Kinase-like_dom_sf"/>
</dbReference>
<evidence type="ECO:0000256" key="6">
    <source>
        <dbReference type="PROSITE-ProRule" id="PRU10141"/>
    </source>
</evidence>
<dbReference type="Proteomes" id="UP001495910">
    <property type="component" value="Unassembled WGS sequence"/>
</dbReference>
<dbReference type="CDD" id="cd14014">
    <property type="entry name" value="STKc_PknB_like"/>
    <property type="match status" value="1"/>
</dbReference>
<proteinExistence type="predicted"/>
<reference evidence="8 9" key="1">
    <citation type="submission" date="2024-02" db="EMBL/GenBank/DDBJ databases">
        <title>Draft genome sequence of Collimonas sp. strain H4R21, an effective mineral-weathering bacterial strain isolated from the beech rhizosphere.</title>
        <authorList>
            <person name="Morin E."/>
            <person name="Uroz S."/>
            <person name="Leveau J.H.J."/>
            <person name="Kumar R."/>
            <person name="Rey M.W."/>
            <person name="Pham J."/>
        </authorList>
    </citation>
    <scope>NUCLEOTIDE SEQUENCE [LARGE SCALE GENOMIC DNA]</scope>
    <source>
        <strain evidence="8 9">H4R21</strain>
    </source>
</reference>
<dbReference type="EMBL" id="JBANDC010000001">
    <property type="protein sequence ID" value="MEM4986089.1"/>
    <property type="molecule type" value="Genomic_DNA"/>
</dbReference>
<dbReference type="Pfam" id="PF14559">
    <property type="entry name" value="TPR_19"/>
    <property type="match status" value="1"/>
</dbReference>
<dbReference type="SUPFAM" id="SSF48452">
    <property type="entry name" value="TPR-like"/>
    <property type="match status" value="1"/>
</dbReference>
<dbReference type="PROSITE" id="PS00108">
    <property type="entry name" value="PROTEIN_KINASE_ST"/>
    <property type="match status" value="1"/>
</dbReference>
<dbReference type="RefSeq" id="WP_342827927.1">
    <property type="nucleotide sequence ID" value="NZ_JBANDC010000001.1"/>
</dbReference>
<dbReference type="InterPro" id="IPR017441">
    <property type="entry name" value="Protein_kinase_ATP_BS"/>
</dbReference>
<keyword evidence="4 6" id="KW-0067">ATP-binding</keyword>
<evidence type="ECO:0000256" key="5">
    <source>
        <dbReference type="PROSITE-ProRule" id="PRU00339"/>
    </source>
</evidence>
<keyword evidence="5" id="KW-0802">TPR repeat</keyword>
<evidence type="ECO:0000256" key="3">
    <source>
        <dbReference type="ARBA" id="ARBA00022777"/>
    </source>
</evidence>
<feature type="repeat" description="TPR" evidence="5">
    <location>
        <begin position="431"/>
        <end position="464"/>
    </location>
</feature>